<dbReference type="InterPro" id="IPR036942">
    <property type="entry name" value="Beta-barrel_TonB_sf"/>
</dbReference>
<organism evidence="5 6">
    <name type="scientific">Sphingobium baderi</name>
    <dbReference type="NCBI Taxonomy" id="1332080"/>
    <lineage>
        <taxon>Bacteria</taxon>
        <taxon>Pseudomonadati</taxon>
        <taxon>Pseudomonadota</taxon>
        <taxon>Alphaproteobacteria</taxon>
        <taxon>Sphingomonadales</taxon>
        <taxon>Sphingomonadaceae</taxon>
        <taxon>Sphingobium</taxon>
    </lineage>
</organism>
<comment type="subcellular location">
    <subcellularLocation>
        <location evidence="1">Cell outer membrane</location>
    </subcellularLocation>
</comment>
<protein>
    <submittedName>
        <fullName evidence="5">Uncharacterized protein</fullName>
    </submittedName>
</protein>
<keyword evidence="6" id="KW-1185">Reference proteome</keyword>
<dbReference type="Gene3D" id="2.40.170.20">
    <property type="entry name" value="TonB-dependent receptor, beta-barrel domain"/>
    <property type="match status" value="1"/>
</dbReference>
<sequence length="141" mass="15164">MTPGNPDLDDINQFSFRASLQLQPTENLSNILILDYFRVREQPAAEVPYRYNVGVLTAILAGGFSLTPADAATYEVDLASLAAQQRANGPFKVTNDLANDGSRLKVAADRQVWGITNITSLDGATSRRSSSTDLPSSGMSL</sequence>
<name>A0A0S3F2S3_9SPHN</name>
<evidence type="ECO:0000313" key="5">
    <source>
        <dbReference type="EMBL" id="ALR22037.1"/>
    </source>
</evidence>
<keyword evidence="3" id="KW-0998">Cell outer membrane</keyword>
<evidence type="ECO:0000313" key="6">
    <source>
        <dbReference type="Proteomes" id="UP000056968"/>
    </source>
</evidence>
<dbReference type="GO" id="GO:0009279">
    <property type="term" value="C:cell outer membrane"/>
    <property type="evidence" value="ECO:0007669"/>
    <property type="project" value="UniProtKB-SubCell"/>
</dbReference>
<dbReference type="KEGG" id="sbd:ATN00_18745"/>
<dbReference type="EMBL" id="CP013264">
    <property type="protein sequence ID" value="ALR22037.1"/>
    <property type="molecule type" value="Genomic_DNA"/>
</dbReference>
<dbReference type="STRING" id="1332080.ATN00_18745"/>
<proteinExistence type="predicted"/>
<evidence type="ECO:0000256" key="1">
    <source>
        <dbReference type="ARBA" id="ARBA00004442"/>
    </source>
</evidence>
<evidence type="ECO:0000256" key="2">
    <source>
        <dbReference type="ARBA" id="ARBA00023136"/>
    </source>
</evidence>
<dbReference type="Proteomes" id="UP000056968">
    <property type="component" value="Chromosome"/>
</dbReference>
<evidence type="ECO:0000256" key="3">
    <source>
        <dbReference type="ARBA" id="ARBA00023237"/>
    </source>
</evidence>
<dbReference type="RefSeq" id="WP_062067658.1">
    <property type="nucleotide sequence ID" value="NZ_CP013264.1"/>
</dbReference>
<evidence type="ECO:0000256" key="4">
    <source>
        <dbReference type="SAM" id="MobiDB-lite"/>
    </source>
</evidence>
<feature type="region of interest" description="Disordered" evidence="4">
    <location>
        <begin position="122"/>
        <end position="141"/>
    </location>
</feature>
<accession>A0A0S3F2S3</accession>
<keyword evidence="2" id="KW-0472">Membrane</keyword>
<dbReference type="AlphaFoldDB" id="A0A0S3F2S3"/>
<gene>
    <name evidence="5" type="ORF">ATN00_18745</name>
</gene>
<reference evidence="5 6" key="1">
    <citation type="submission" date="2015-11" db="EMBL/GenBank/DDBJ databases">
        <title>A Two-component Flavoprotein Monooxygenase System MeaXY Responsible for para-Hydroxylation of 2-Methyl-6-ethylaniline and 2,6-Diethylaniline in Sphingobium baderi DE-13.</title>
        <authorList>
            <person name="Cheng M."/>
            <person name="Meng Q."/>
            <person name="Yang Y."/>
            <person name="Chu C."/>
            <person name="Yan X."/>
            <person name="He J."/>
            <person name="Li S."/>
        </authorList>
    </citation>
    <scope>NUCLEOTIDE SEQUENCE [LARGE SCALE GENOMIC DNA]</scope>
    <source>
        <strain evidence="5 6">DE-13</strain>
    </source>
</reference>